<proteinExistence type="predicted"/>
<keyword evidence="7" id="KW-0998">Cell outer membrane</keyword>
<evidence type="ECO:0000256" key="7">
    <source>
        <dbReference type="ARBA" id="ARBA00023237"/>
    </source>
</evidence>
<dbReference type="EMBL" id="CP003130">
    <property type="protein sequence ID" value="AEU36827.1"/>
    <property type="molecule type" value="Genomic_DNA"/>
</dbReference>
<dbReference type="Gene3D" id="2.40.170.20">
    <property type="entry name" value="TonB-dependent receptor, beta-barrel domain"/>
    <property type="match status" value="1"/>
</dbReference>
<dbReference type="RefSeq" id="WP_014265705.1">
    <property type="nucleotide sequence ID" value="NC_016631.1"/>
</dbReference>
<keyword evidence="5 9" id="KW-0732">Signal</keyword>
<dbReference type="STRING" id="682795.AciX8_2512"/>
<dbReference type="OrthoDB" id="97893at2"/>
<comment type="subcellular location">
    <subcellularLocation>
        <location evidence="1">Cell outer membrane</location>
        <topology evidence="1">Multi-pass membrane protein</topology>
    </subcellularLocation>
</comment>
<gene>
    <name evidence="11" type="ordered locus">AciX8_2512</name>
</gene>
<evidence type="ECO:0000256" key="8">
    <source>
        <dbReference type="SAM" id="MobiDB-lite"/>
    </source>
</evidence>
<keyword evidence="12" id="KW-1185">Reference proteome</keyword>
<evidence type="ECO:0000256" key="3">
    <source>
        <dbReference type="ARBA" id="ARBA00022452"/>
    </source>
</evidence>
<keyword evidence="11" id="KW-0675">Receptor</keyword>
<evidence type="ECO:0000259" key="10">
    <source>
        <dbReference type="Pfam" id="PF25183"/>
    </source>
</evidence>
<dbReference type="GO" id="GO:0044718">
    <property type="term" value="P:siderophore transmembrane transport"/>
    <property type="evidence" value="ECO:0007669"/>
    <property type="project" value="TreeGrafter"/>
</dbReference>
<accession>G8NZ91</accession>
<evidence type="ECO:0000313" key="11">
    <source>
        <dbReference type="EMBL" id="AEU36827.1"/>
    </source>
</evidence>
<dbReference type="InterPro" id="IPR008969">
    <property type="entry name" value="CarboxyPept-like_regulatory"/>
</dbReference>
<dbReference type="Pfam" id="PF13620">
    <property type="entry name" value="CarboxypepD_reg"/>
    <property type="match status" value="1"/>
</dbReference>
<evidence type="ECO:0000256" key="2">
    <source>
        <dbReference type="ARBA" id="ARBA00022448"/>
    </source>
</evidence>
<keyword evidence="6" id="KW-0472">Membrane</keyword>
<keyword evidence="3" id="KW-1134">Transmembrane beta strand</keyword>
<evidence type="ECO:0000256" key="5">
    <source>
        <dbReference type="ARBA" id="ARBA00022729"/>
    </source>
</evidence>
<dbReference type="Pfam" id="PF25183">
    <property type="entry name" value="OMP_b-brl_4"/>
    <property type="match status" value="1"/>
</dbReference>
<dbReference type="Proteomes" id="UP000007113">
    <property type="component" value="Chromosome"/>
</dbReference>
<evidence type="ECO:0000256" key="6">
    <source>
        <dbReference type="ARBA" id="ARBA00023136"/>
    </source>
</evidence>
<feature type="signal peptide" evidence="9">
    <location>
        <begin position="1"/>
        <end position="31"/>
    </location>
</feature>
<dbReference type="HOGENOM" id="CLU_006298_2_0_0"/>
<dbReference type="SUPFAM" id="SSF49464">
    <property type="entry name" value="Carboxypeptidase regulatory domain-like"/>
    <property type="match status" value="1"/>
</dbReference>
<feature type="region of interest" description="Disordered" evidence="8">
    <location>
        <begin position="128"/>
        <end position="164"/>
    </location>
</feature>
<protein>
    <submittedName>
        <fullName evidence="11">TonB-dependent receptor</fullName>
    </submittedName>
</protein>
<dbReference type="KEGG" id="gma:AciX8_2512"/>
<evidence type="ECO:0000313" key="12">
    <source>
        <dbReference type="Proteomes" id="UP000007113"/>
    </source>
</evidence>
<evidence type="ECO:0000256" key="9">
    <source>
        <dbReference type="SAM" id="SignalP"/>
    </source>
</evidence>
<dbReference type="InterPro" id="IPR039426">
    <property type="entry name" value="TonB-dep_rcpt-like"/>
</dbReference>
<dbReference type="eggNOG" id="COG4771">
    <property type="taxonomic scope" value="Bacteria"/>
</dbReference>
<dbReference type="GO" id="GO:0015344">
    <property type="term" value="F:siderophore uptake transmembrane transporter activity"/>
    <property type="evidence" value="ECO:0007669"/>
    <property type="project" value="TreeGrafter"/>
</dbReference>
<organism evidence="11 12">
    <name type="scientific">Granulicella mallensis (strain ATCC BAA-1857 / DSM 23137 / MP5ACTX8)</name>
    <dbReference type="NCBI Taxonomy" id="682795"/>
    <lineage>
        <taxon>Bacteria</taxon>
        <taxon>Pseudomonadati</taxon>
        <taxon>Acidobacteriota</taxon>
        <taxon>Terriglobia</taxon>
        <taxon>Terriglobales</taxon>
        <taxon>Acidobacteriaceae</taxon>
        <taxon>Granulicella</taxon>
    </lineage>
</organism>
<dbReference type="GO" id="GO:0009279">
    <property type="term" value="C:cell outer membrane"/>
    <property type="evidence" value="ECO:0007669"/>
    <property type="project" value="UniProtKB-SubCell"/>
</dbReference>
<dbReference type="PANTHER" id="PTHR30069:SF29">
    <property type="entry name" value="HEMOGLOBIN AND HEMOGLOBIN-HAPTOGLOBIN-BINDING PROTEIN 1-RELATED"/>
    <property type="match status" value="1"/>
</dbReference>
<dbReference type="Gene3D" id="2.60.40.1120">
    <property type="entry name" value="Carboxypeptidase-like, regulatory domain"/>
    <property type="match status" value="1"/>
</dbReference>
<keyword evidence="4" id="KW-0812">Transmembrane</keyword>
<dbReference type="InterPro" id="IPR036942">
    <property type="entry name" value="Beta-barrel_TonB_sf"/>
</dbReference>
<keyword evidence="2" id="KW-0813">Transport</keyword>
<dbReference type="InterPro" id="IPR057601">
    <property type="entry name" value="Oar-like_b-barrel"/>
</dbReference>
<evidence type="ECO:0000256" key="4">
    <source>
        <dbReference type="ARBA" id="ARBA00022692"/>
    </source>
</evidence>
<evidence type="ECO:0000256" key="1">
    <source>
        <dbReference type="ARBA" id="ARBA00004571"/>
    </source>
</evidence>
<name>G8NZ91_GRAMM</name>
<sequence length="1014" mass="108969">MTYSILSQRVSRYLRLFCLLAFLFTSGLAIASEHHGQVTFNGLPVPGATITATQGGKKFVAISNEQGSYSFPDLPDGAWKIEVVMSCFSPVEQDVTISSNMPSIKWELKMLPLDQIIAQTKIIKPPPVLPPNPSVAATPGKIDAPKPAENAAMPKPADTSNQQSSDGFLVNGSVNNAATSQFTLAQAFGNTRKGSKSLYTGGLVLKLDNSALDARPYSLSGLDTPKSAYNTITAGLTFGGPLNIPHLMPRGPNFFIQYLTTRSSIATTDSGLVPTLEQRSATPIDPVAQALLALYPLPNVSGTSLYNYQIPILSASHQDVLQTRLDKSIGHRDEVYGSFAFQSTRADGTNLFGFLDTTDTLGINTTLNWQHRFNHSLYLNTGFSFSRLRTQVTPYFANRTNVSGLAGISANTPATPYGNNQDPTNWGPPSLTFSSGIASLSDAQSSFNRNRTDGIAPSLEWYRGHHNFTFGTDFRRQEFNYLSQQNPRGSYTFTGAVTGVSDFADFLAGIPDTSQIAFGNADKYFRQSVYAIYATDDWRIRPDLTLNVGVRWEYGAPITELKGRLVNLDVASGFSAVAPVLGSSPTGPLTDQSYPTSLIRPDKSGVEPRLGLSWRPIPGSSMVVRAGYGIYQDTSVYTGTALQLAQQAPLSTSLNVQYNSATCRLSLANGFIPCPPTTQDSFAVDPNFRVGYAQTWQVAVQRDLPAALQMTATYLGIKGAHGVQEFLPNTYPIGTVNPCPSCPLGFVYRTSNGSSTRQAGSIQLRRRLRSGFTASLQYTFSKSIDDDSVLGGQGPVAAGAVSQAAANASIAQNWLDLDAERGLSTFDQRHLLNATFQYTSGMGLGGGTLMTGWRGRAFKEWTVVGTIVAGSGLPETPIYLAAVPGTGVTGSIRPDRTSEPIHAATGGRFLNPSAFAAPQPGQWGDAGRDSIAGPGEFTFNLSLARTFRVGKKYNLDIRVDSTNLLNHVVFTSWNTTLNPVIGVASNPALSSPLFGLPASTNAMRSLQTTARLRF</sequence>
<feature type="chain" id="PRO_5003512237" evidence="9">
    <location>
        <begin position="32"/>
        <end position="1014"/>
    </location>
</feature>
<reference evidence="11" key="1">
    <citation type="submission" date="2011-11" db="EMBL/GenBank/DDBJ databases">
        <title>Complete sequence of Granulicella mallensis MP5ACTX8.</title>
        <authorList>
            <consortium name="US DOE Joint Genome Institute"/>
            <person name="Lucas S."/>
            <person name="Copeland A."/>
            <person name="Lapidus A."/>
            <person name="Cheng J.-F."/>
            <person name="Goodwin L."/>
            <person name="Pitluck S."/>
            <person name="Peters L."/>
            <person name="Lu M."/>
            <person name="Detter J.C."/>
            <person name="Han C."/>
            <person name="Tapia R."/>
            <person name="Land M."/>
            <person name="Hauser L."/>
            <person name="Kyrpides N."/>
            <person name="Ivanova N."/>
            <person name="Mikhailova N."/>
            <person name="Pagani I."/>
            <person name="Rawat S."/>
            <person name="Mannisto M."/>
            <person name="Haggblom M."/>
            <person name="Woyke T."/>
        </authorList>
    </citation>
    <scope>NUCLEOTIDE SEQUENCE [LARGE SCALE GENOMIC DNA]</scope>
    <source>
        <strain evidence="11">MP5ACTX8</strain>
    </source>
</reference>
<dbReference type="AlphaFoldDB" id="G8NZ91"/>
<dbReference type="SUPFAM" id="SSF56935">
    <property type="entry name" value="Porins"/>
    <property type="match status" value="1"/>
</dbReference>
<feature type="domain" description="TonB-dependent transporter Oar-like beta-barrel" evidence="10">
    <location>
        <begin position="207"/>
        <end position="1007"/>
    </location>
</feature>
<dbReference type="PANTHER" id="PTHR30069">
    <property type="entry name" value="TONB-DEPENDENT OUTER MEMBRANE RECEPTOR"/>
    <property type="match status" value="1"/>
</dbReference>